<feature type="transmembrane region" description="Helical" evidence="7">
    <location>
        <begin position="81"/>
        <end position="98"/>
    </location>
</feature>
<evidence type="ECO:0000313" key="9">
    <source>
        <dbReference type="EMBL" id="MBW8484518.1"/>
    </source>
</evidence>
<feature type="transmembrane region" description="Helical" evidence="7">
    <location>
        <begin position="250"/>
        <end position="273"/>
    </location>
</feature>
<dbReference type="InterPro" id="IPR035906">
    <property type="entry name" value="MetI-like_sf"/>
</dbReference>
<dbReference type="EMBL" id="JAIBOA010000012">
    <property type="protein sequence ID" value="MBW8484518.1"/>
    <property type="molecule type" value="Genomic_DNA"/>
</dbReference>
<dbReference type="RefSeq" id="WP_220167761.1">
    <property type="nucleotide sequence ID" value="NZ_JAIBOA010000012.1"/>
</dbReference>
<protein>
    <submittedName>
        <fullName evidence="9">ABC transporter permease subunit</fullName>
    </submittedName>
</protein>
<feature type="transmembrane region" description="Helical" evidence="7">
    <location>
        <begin position="179"/>
        <end position="206"/>
    </location>
</feature>
<gene>
    <name evidence="9" type="ORF">K1Y72_19200</name>
</gene>
<dbReference type="SUPFAM" id="SSF161098">
    <property type="entry name" value="MetI-like"/>
    <property type="match status" value="1"/>
</dbReference>
<evidence type="ECO:0000256" key="7">
    <source>
        <dbReference type="RuleBase" id="RU363032"/>
    </source>
</evidence>
<evidence type="ECO:0000256" key="3">
    <source>
        <dbReference type="ARBA" id="ARBA00022475"/>
    </source>
</evidence>
<dbReference type="InterPro" id="IPR000515">
    <property type="entry name" value="MetI-like"/>
</dbReference>
<keyword evidence="4 7" id="KW-0812">Transmembrane</keyword>
<feature type="transmembrane region" description="Helical" evidence="7">
    <location>
        <begin position="24"/>
        <end position="43"/>
    </location>
</feature>
<evidence type="ECO:0000259" key="8">
    <source>
        <dbReference type="PROSITE" id="PS50928"/>
    </source>
</evidence>
<dbReference type="Gene3D" id="1.10.3720.10">
    <property type="entry name" value="MetI-like"/>
    <property type="match status" value="1"/>
</dbReference>
<evidence type="ECO:0000313" key="10">
    <source>
        <dbReference type="Proteomes" id="UP000774570"/>
    </source>
</evidence>
<keyword evidence="10" id="KW-1185">Reference proteome</keyword>
<keyword evidence="3" id="KW-1003">Cell membrane</keyword>
<dbReference type="PANTHER" id="PTHR30151">
    <property type="entry name" value="ALKANE SULFONATE ABC TRANSPORTER-RELATED, MEMBRANE SUBUNIT"/>
    <property type="match status" value="1"/>
</dbReference>
<organism evidence="9 10">
    <name type="scientific">Actinomadura parmotrematis</name>
    <dbReference type="NCBI Taxonomy" id="2864039"/>
    <lineage>
        <taxon>Bacteria</taxon>
        <taxon>Bacillati</taxon>
        <taxon>Actinomycetota</taxon>
        <taxon>Actinomycetes</taxon>
        <taxon>Streptosporangiales</taxon>
        <taxon>Thermomonosporaceae</taxon>
        <taxon>Actinomadura</taxon>
    </lineage>
</organism>
<keyword evidence="5 7" id="KW-1133">Transmembrane helix</keyword>
<reference evidence="9 10" key="1">
    <citation type="submission" date="2021-07" db="EMBL/GenBank/DDBJ databases">
        <title>Actinomadura sp. PM05-2 isolated from lichen.</title>
        <authorList>
            <person name="Somphong A."/>
            <person name="Phongsopitanun W."/>
            <person name="Tanasupawat S."/>
            <person name="Peongsungnone V."/>
        </authorList>
    </citation>
    <scope>NUCLEOTIDE SEQUENCE [LARGE SCALE GENOMIC DNA]</scope>
    <source>
        <strain evidence="9 10">PM05-2</strain>
    </source>
</reference>
<name>A0ABS7FVR9_9ACTN</name>
<evidence type="ECO:0000256" key="4">
    <source>
        <dbReference type="ARBA" id="ARBA00022692"/>
    </source>
</evidence>
<dbReference type="PANTHER" id="PTHR30151:SF0">
    <property type="entry name" value="ABC TRANSPORTER PERMEASE PROTEIN MJ0413-RELATED"/>
    <property type="match status" value="1"/>
</dbReference>
<feature type="transmembrane region" description="Helical" evidence="7">
    <location>
        <begin position="293"/>
        <end position="312"/>
    </location>
</feature>
<keyword evidence="6 7" id="KW-0472">Membrane</keyword>
<dbReference type="CDD" id="cd06261">
    <property type="entry name" value="TM_PBP2"/>
    <property type="match status" value="1"/>
</dbReference>
<evidence type="ECO:0000256" key="1">
    <source>
        <dbReference type="ARBA" id="ARBA00004651"/>
    </source>
</evidence>
<accession>A0ABS7FVR9</accession>
<sequence>MAVTQRERAAAPARAAARRRARPPVAALFGALVWTAGAALTALVPNRQEAEHTAVTAGLAGAVAVLTAALAPALTERVRRAGPWIAATGYWFVFWELATAKLDLLEPPYFTSPQGLLAALWDDRALLLDSFGNSLKLLVIGYSLGAATGVLTGIAMGWSPRVHYWAHPVLMSIGPVPAAAWLPLILLVFPTSYSGAVFMVALAVWFPTTVLTRAGVAAVSRRYYDVAQTLGAGSGYLVWRVAVPAALPQIFVGLFMGLGAAFLTLVVAELLGVKNGLGWYIQWTKGWAAYPRMYAAITLMIVLCGGAMALLFRVRNRVLRWQKDLVRW</sequence>
<comment type="subcellular location">
    <subcellularLocation>
        <location evidence="1 7">Cell membrane</location>
        <topology evidence="1 7">Multi-pass membrane protein</topology>
    </subcellularLocation>
</comment>
<comment type="caution">
    <text evidence="9">The sequence shown here is derived from an EMBL/GenBank/DDBJ whole genome shotgun (WGS) entry which is preliminary data.</text>
</comment>
<dbReference type="PROSITE" id="PS50928">
    <property type="entry name" value="ABC_TM1"/>
    <property type="match status" value="1"/>
</dbReference>
<comment type="similarity">
    <text evidence="7">Belongs to the binding-protein-dependent transport system permease family.</text>
</comment>
<evidence type="ECO:0000256" key="5">
    <source>
        <dbReference type="ARBA" id="ARBA00022989"/>
    </source>
</evidence>
<evidence type="ECO:0000256" key="6">
    <source>
        <dbReference type="ARBA" id="ARBA00023136"/>
    </source>
</evidence>
<dbReference type="Proteomes" id="UP000774570">
    <property type="component" value="Unassembled WGS sequence"/>
</dbReference>
<feature type="domain" description="ABC transmembrane type-1" evidence="8">
    <location>
        <begin position="131"/>
        <end position="312"/>
    </location>
</feature>
<keyword evidence="2 7" id="KW-0813">Transport</keyword>
<dbReference type="Pfam" id="PF00528">
    <property type="entry name" value="BPD_transp_1"/>
    <property type="match status" value="1"/>
</dbReference>
<feature type="transmembrane region" description="Helical" evidence="7">
    <location>
        <begin position="137"/>
        <end position="158"/>
    </location>
</feature>
<feature type="transmembrane region" description="Helical" evidence="7">
    <location>
        <begin position="55"/>
        <end position="74"/>
    </location>
</feature>
<evidence type="ECO:0000256" key="2">
    <source>
        <dbReference type="ARBA" id="ARBA00022448"/>
    </source>
</evidence>
<proteinExistence type="inferred from homology"/>